<evidence type="ECO:0000313" key="2">
    <source>
        <dbReference type="EMBL" id="SEW25808.1"/>
    </source>
</evidence>
<dbReference type="InterPro" id="IPR042278">
    <property type="entry name" value="Mfa-like_1_N"/>
</dbReference>
<feature type="signal peptide" evidence="1">
    <location>
        <begin position="1"/>
        <end position="22"/>
    </location>
</feature>
<protein>
    <recommendedName>
        <fullName evidence="4">Fimbrillin-like</fullName>
    </recommendedName>
</protein>
<evidence type="ECO:0000256" key="1">
    <source>
        <dbReference type="SAM" id="SignalP"/>
    </source>
</evidence>
<dbReference type="Gene3D" id="2.60.40.3570">
    <property type="match status" value="1"/>
</dbReference>
<reference evidence="2 3" key="1">
    <citation type="submission" date="2016-10" db="EMBL/GenBank/DDBJ databases">
        <authorList>
            <person name="de Groot N.N."/>
        </authorList>
    </citation>
    <scope>NUCLEOTIDE SEQUENCE [LARGE SCALE GENOMIC DNA]</scope>
    <source>
        <strain evidence="2 3">TC2-24</strain>
    </source>
</reference>
<dbReference type="CDD" id="cd13120">
    <property type="entry name" value="BF2867_like_N"/>
    <property type="match status" value="1"/>
</dbReference>
<proteinExistence type="predicted"/>
<keyword evidence="1" id="KW-0732">Signal</keyword>
<dbReference type="EMBL" id="FOIQ01000006">
    <property type="protein sequence ID" value="SEW25808.1"/>
    <property type="molecule type" value="Genomic_DNA"/>
</dbReference>
<dbReference type="Proteomes" id="UP000199373">
    <property type="component" value="Unassembled WGS sequence"/>
</dbReference>
<evidence type="ECO:0000313" key="3">
    <source>
        <dbReference type="Proteomes" id="UP000199373"/>
    </source>
</evidence>
<sequence length="591" mass="65419">MKTKALFLMAMAIAVLTQTSCSEEDTTLGNNTQKDGGLPVSILVSDKGFNNSSNTRAADSNNEMTEDGKTVMSTEFVDGDSIGVFAITKQNIPLNNSYVNRLLIMKNGKWTAADGKEFLYYNGVDYFAYYPYKIGKKIADVDPTKHTAPEFFRSHIDTFEPYKNQETAFNYTHSDLMVGQGTLVGTTCQFKMQHMMGLIVIQVPTITHHYKQANDPTCEYDVKELYLMDKTEKRVRQLVEGEPIYRYIVRPNAVEALTGKTYTDVDGNYNIFAITHSGVNGGFYKKYVVDGATNTSDERTYNLGDYYYDDGTISPLKITHKTVFGVIAYCGKTDVTKDVDYLGNVKQYHTLVMSASNGVYNNINTSVPADKLGGYPNGLCFGDLTKAPGHETKDDKYYQPTNTTYIQASENAIADLGGIWKTEFLFTHRKEGRYDSRLTGASSSGIWSNWGAFGILTTARGKKPSSNVCTTSNVFQPTFGQVVGIMGSKGIGQANDEELKNNIRTAWTSGKPAATSNRFVDETLVINMKTAMAKAGFIIVSAGVVLSQYDKDNYLTLGYNTTGSYIQIGVYYQNTNKNVGTSTNMWYGLAF</sequence>
<gene>
    <name evidence="2" type="ORF">SAMN04487850_2428</name>
</gene>
<accession>A0A1I0QFD4</accession>
<dbReference type="Gene3D" id="2.60.40.2620">
    <property type="entry name" value="Fimbrillin-like"/>
    <property type="match status" value="1"/>
</dbReference>
<dbReference type="AlphaFoldDB" id="A0A1I0QFD4"/>
<evidence type="ECO:0008006" key="4">
    <source>
        <dbReference type="Google" id="ProtNLM"/>
    </source>
</evidence>
<feature type="chain" id="PRO_5011663737" description="Fimbrillin-like" evidence="1">
    <location>
        <begin position="23"/>
        <end position="591"/>
    </location>
</feature>
<name>A0A1I0QFD4_9BACT</name>
<organism evidence="2 3">
    <name type="scientific">Prevotella aff. ruminicola Tc2-24</name>
    <dbReference type="NCBI Taxonomy" id="81582"/>
    <lineage>
        <taxon>Bacteria</taxon>
        <taxon>Pseudomonadati</taxon>
        <taxon>Bacteroidota</taxon>
        <taxon>Bacteroidia</taxon>
        <taxon>Bacteroidales</taxon>
        <taxon>Prevotellaceae</taxon>
        <taxon>Prevotella</taxon>
    </lineage>
</organism>
<keyword evidence="3" id="KW-1185">Reference proteome</keyword>
<dbReference type="RefSeq" id="WP_143065790.1">
    <property type="nucleotide sequence ID" value="NZ_FOIQ01000006.1"/>
</dbReference>